<dbReference type="OrthoDB" id="9807064at2"/>
<accession>A0A563VTQ1</accession>
<dbReference type="GO" id="GO:0004077">
    <property type="term" value="F:biotin--[biotin carboxyl-carrier protein] ligase activity"/>
    <property type="evidence" value="ECO:0007669"/>
    <property type="project" value="InterPro"/>
</dbReference>
<dbReference type="InterPro" id="IPR004408">
    <property type="entry name" value="Biotin_CoA_COase_ligase"/>
</dbReference>
<dbReference type="Pfam" id="PF03099">
    <property type="entry name" value="BPL_LplA_LipB"/>
    <property type="match status" value="1"/>
</dbReference>
<dbReference type="EMBL" id="CAACVJ010000210">
    <property type="protein sequence ID" value="VEP14785.1"/>
    <property type="molecule type" value="Genomic_DNA"/>
</dbReference>
<organism evidence="3 4">
    <name type="scientific">Hyella patelloides LEGE 07179</name>
    <dbReference type="NCBI Taxonomy" id="945734"/>
    <lineage>
        <taxon>Bacteria</taxon>
        <taxon>Bacillati</taxon>
        <taxon>Cyanobacteriota</taxon>
        <taxon>Cyanophyceae</taxon>
        <taxon>Pleurocapsales</taxon>
        <taxon>Hyellaceae</taxon>
        <taxon>Hyella</taxon>
    </lineage>
</organism>
<name>A0A563VTQ1_9CYAN</name>
<dbReference type="InterPro" id="IPR045864">
    <property type="entry name" value="aa-tRNA-synth_II/BPL/LPL"/>
</dbReference>
<proteinExistence type="predicted"/>
<keyword evidence="1 3" id="KW-0436">Ligase</keyword>
<evidence type="ECO:0000313" key="4">
    <source>
        <dbReference type="Proteomes" id="UP000320055"/>
    </source>
</evidence>
<gene>
    <name evidence="3" type="ORF">H1P_2880008</name>
</gene>
<dbReference type="RefSeq" id="WP_144873612.1">
    <property type="nucleotide sequence ID" value="NZ_LR214030.1"/>
</dbReference>
<sequence length="266" mass="29961">MLNDKYQHEINCLEKRYSVELIKFQMFNCLDSTNKKMWQLIDNNSELPIAIIAVQQTSGKGQWGKTWQSGLGGLYLSVALKCDLILEHSFHLVMAIAVGITDILRDRQLPVTIKWSNDLILNKRKLGGIKIETRTKNNLIKYAVVGVGINWQNSVPEIGINLASYYQNQIQIPRGQQINSLEQLTAITTVGILKGYQDYQQLGISYTLQKYQQLLNSIGKQITINNYLGIITGVTPQGQLKVRLKSPGATTEIFLDPGKFSLGYDL</sequence>
<dbReference type="GO" id="GO:0005737">
    <property type="term" value="C:cytoplasm"/>
    <property type="evidence" value="ECO:0007669"/>
    <property type="project" value="TreeGrafter"/>
</dbReference>
<dbReference type="CDD" id="cd16442">
    <property type="entry name" value="BPL"/>
    <property type="match status" value="1"/>
</dbReference>
<evidence type="ECO:0000259" key="2">
    <source>
        <dbReference type="PROSITE" id="PS51733"/>
    </source>
</evidence>
<dbReference type="Gene3D" id="3.30.930.10">
    <property type="entry name" value="Bira Bifunctional Protein, Domain 2"/>
    <property type="match status" value="1"/>
</dbReference>
<evidence type="ECO:0000313" key="3">
    <source>
        <dbReference type="EMBL" id="VEP14785.1"/>
    </source>
</evidence>
<dbReference type="NCBIfam" id="TIGR00121">
    <property type="entry name" value="birA_ligase"/>
    <property type="match status" value="1"/>
</dbReference>
<dbReference type="PROSITE" id="PS51733">
    <property type="entry name" value="BPL_LPL_CATALYTIC"/>
    <property type="match status" value="1"/>
</dbReference>
<dbReference type="InterPro" id="IPR004143">
    <property type="entry name" value="BPL_LPL_catalytic"/>
</dbReference>
<keyword evidence="4" id="KW-1185">Reference proteome</keyword>
<reference evidence="3 4" key="1">
    <citation type="submission" date="2019-01" db="EMBL/GenBank/DDBJ databases">
        <authorList>
            <person name="Brito A."/>
        </authorList>
    </citation>
    <scope>NUCLEOTIDE SEQUENCE [LARGE SCALE GENOMIC DNA]</scope>
    <source>
        <strain evidence="3">1</strain>
    </source>
</reference>
<protein>
    <submittedName>
        <fullName evidence="3">BirA, biotin-(Acetyl-CoA-carboxylase) ligase</fullName>
    </submittedName>
</protein>
<dbReference type="AlphaFoldDB" id="A0A563VTQ1"/>
<dbReference type="SUPFAM" id="SSF55681">
    <property type="entry name" value="Class II aaRS and biotin synthetases"/>
    <property type="match status" value="1"/>
</dbReference>
<evidence type="ECO:0000256" key="1">
    <source>
        <dbReference type="ARBA" id="ARBA00022598"/>
    </source>
</evidence>
<dbReference type="Proteomes" id="UP000320055">
    <property type="component" value="Unassembled WGS sequence"/>
</dbReference>
<dbReference type="PANTHER" id="PTHR12835:SF5">
    <property type="entry name" value="BIOTIN--PROTEIN LIGASE"/>
    <property type="match status" value="1"/>
</dbReference>
<dbReference type="PANTHER" id="PTHR12835">
    <property type="entry name" value="BIOTIN PROTEIN LIGASE"/>
    <property type="match status" value="1"/>
</dbReference>
<feature type="domain" description="BPL/LPL catalytic" evidence="2">
    <location>
        <begin position="13"/>
        <end position="200"/>
    </location>
</feature>